<dbReference type="HOGENOM" id="CLU_1224002_0_0_5"/>
<dbReference type="OrthoDB" id="7840049at2"/>
<dbReference type="eggNOG" id="COG2755">
    <property type="taxonomic scope" value="Bacteria"/>
</dbReference>
<sequence>MFRKLQQGLVMALVLAWSGLAAPASASPRIQVIGDSVMTWNGALAIPAHVAQILGEPVDNNARAGARLRRSTLFVRAVEDQYQNGDWDWVIMNGGANDLNRDCGCNRCEAEVDAMVSADGTRGTWPDLVRGVLAEGARRVLIVGYYGPTGLGGRTDRCADELRVVDARLARFAAGREDVFFVDADPVMGPQTPEFFARDNIHPNARGAAAIGALIAAEISRLDPER</sequence>
<protein>
    <submittedName>
        <fullName evidence="3">Lipolytic enzyme</fullName>
    </submittedName>
</protein>
<keyword evidence="4" id="KW-1185">Reference proteome</keyword>
<dbReference type="STRING" id="398580.Dshi_1096"/>
<feature type="chain" id="PRO_5002725903" evidence="1">
    <location>
        <begin position="27"/>
        <end position="226"/>
    </location>
</feature>
<feature type="signal peptide" evidence="1">
    <location>
        <begin position="1"/>
        <end position="26"/>
    </location>
</feature>
<dbReference type="SUPFAM" id="SSF52266">
    <property type="entry name" value="SGNH hydrolase"/>
    <property type="match status" value="1"/>
</dbReference>
<evidence type="ECO:0000313" key="3">
    <source>
        <dbReference type="EMBL" id="ABV92838.1"/>
    </source>
</evidence>
<dbReference type="Pfam" id="PF13472">
    <property type="entry name" value="Lipase_GDSL_2"/>
    <property type="match status" value="1"/>
</dbReference>
<dbReference type="Proteomes" id="UP000006833">
    <property type="component" value="Chromosome"/>
</dbReference>
<dbReference type="Gene3D" id="3.40.50.1110">
    <property type="entry name" value="SGNH hydrolase"/>
    <property type="match status" value="1"/>
</dbReference>
<dbReference type="CDD" id="cd00229">
    <property type="entry name" value="SGNH_hydrolase"/>
    <property type="match status" value="1"/>
</dbReference>
<evidence type="ECO:0000313" key="4">
    <source>
        <dbReference type="Proteomes" id="UP000006833"/>
    </source>
</evidence>
<dbReference type="InterPro" id="IPR013830">
    <property type="entry name" value="SGNH_hydro"/>
</dbReference>
<dbReference type="GO" id="GO:0016788">
    <property type="term" value="F:hydrolase activity, acting on ester bonds"/>
    <property type="evidence" value="ECO:0007669"/>
    <property type="project" value="UniProtKB-ARBA"/>
</dbReference>
<accession>A8LHP1</accession>
<evidence type="ECO:0000256" key="1">
    <source>
        <dbReference type="SAM" id="SignalP"/>
    </source>
</evidence>
<gene>
    <name evidence="3" type="ordered locus">Dshi_1096</name>
</gene>
<dbReference type="InterPro" id="IPR036514">
    <property type="entry name" value="SGNH_hydro_sf"/>
</dbReference>
<dbReference type="AlphaFoldDB" id="A8LHP1"/>
<dbReference type="EMBL" id="CP000830">
    <property type="protein sequence ID" value="ABV92838.1"/>
    <property type="molecule type" value="Genomic_DNA"/>
</dbReference>
<dbReference type="RefSeq" id="WP_012177769.1">
    <property type="nucleotide sequence ID" value="NC_009952.1"/>
</dbReference>
<keyword evidence="1" id="KW-0732">Signal</keyword>
<evidence type="ECO:0000259" key="2">
    <source>
        <dbReference type="Pfam" id="PF13472"/>
    </source>
</evidence>
<name>A8LHP1_DINSH</name>
<feature type="domain" description="SGNH hydrolase-type esterase" evidence="2">
    <location>
        <begin position="33"/>
        <end position="210"/>
    </location>
</feature>
<proteinExistence type="predicted"/>
<organism evidence="3 4">
    <name type="scientific">Dinoroseobacter shibae (strain DSM 16493 / NCIMB 14021 / DFL 12)</name>
    <dbReference type="NCBI Taxonomy" id="398580"/>
    <lineage>
        <taxon>Bacteria</taxon>
        <taxon>Pseudomonadati</taxon>
        <taxon>Pseudomonadota</taxon>
        <taxon>Alphaproteobacteria</taxon>
        <taxon>Rhodobacterales</taxon>
        <taxon>Roseobacteraceae</taxon>
        <taxon>Dinoroseobacter</taxon>
    </lineage>
</organism>
<reference evidence="4" key="1">
    <citation type="journal article" date="2010" name="ISME J.">
        <title>The complete genome sequence of the algal symbiont Dinoroseobacter shibae: a hitchhiker's guide to life in the sea.</title>
        <authorList>
            <person name="Wagner-Dobler I."/>
            <person name="Ballhausen B."/>
            <person name="Berger M."/>
            <person name="Brinkhoff T."/>
            <person name="Buchholz I."/>
            <person name="Bunk B."/>
            <person name="Cypionka H."/>
            <person name="Daniel R."/>
            <person name="Drepper T."/>
            <person name="Gerdts G."/>
            <person name="Hahnke S."/>
            <person name="Han C."/>
            <person name="Jahn D."/>
            <person name="Kalhoefer D."/>
            <person name="Kiss H."/>
            <person name="Klenk H.P."/>
            <person name="Kyrpides N."/>
            <person name="Liebl W."/>
            <person name="Liesegang H."/>
            <person name="Meincke L."/>
            <person name="Pati A."/>
            <person name="Petersen J."/>
            <person name="Piekarski T."/>
            <person name="Pommerenke C."/>
            <person name="Pradella S."/>
            <person name="Pukall R."/>
            <person name="Rabus R."/>
            <person name="Stackebrandt E."/>
            <person name="Thole S."/>
            <person name="Thompson L."/>
            <person name="Tielen P."/>
            <person name="Tomasch J."/>
            <person name="von Jan M."/>
            <person name="Wanphrut N."/>
            <person name="Wichels A."/>
            <person name="Zech H."/>
            <person name="Simon M."/>
        </authorList>
    </citation>
    <scope>NUCLEOTIDE SEQUENCE [LARGE SCALE GENOMIC DNA]</scope>
    <source>
        <strain evidence="4">DSM 16493 / NCIMB 14021 / DFL 12</strain>
    </source>
</reference>
<dbReference type="KEGG" id="dsh:Dshi_1096"/>